<evidence type="ECO:0000256" key="3">
    <source>
        <dbReference type="ARBA" id="ARBA00022723"/>
    </source>
</evidence>
<protein>
    <submittedName>
        <fullName evidence="8">NUDIX domain-containing protein</fullName>
    </submittedName>
</protein>
<reference evidence="8 9" key="1">
    <citation type="submission" date="2019-01" db="EMBL/GenBank/DDBJ databases">
        <title>Lujinxingia litoralis gen. nov., sp. nov. and Lujinxingia sediminis gen. nov., sp. nov., new members in the order Bradymonadales, isolated from coastal sediment.</title>
        <authorList>
            <person name="Li C.-M."/>
        </authorList>
    </citation>
    <scope>NUCLEOTIDE SEQUENCE [LARGE SCALE GENOMIC DNA]</scope>
    <source>
        <strain evidence="8 9">SEH01</strain>
    </source>
</reference>
<evidence type="ECO:0000256" key="5">
    <source>
        <dbReference type="ARBA" id="ARBA00022842"/>
    </source>
</evidence>
<dbReference type="EMBL" id="SADD01000003">
    <property type="protein sequence ID" value="RVU45691.1"/>
    <property type="molecule type" value="Genomic_DNA"/>
</dbReference>
<dbReference type="PROSITE" id="PS51462">
    <property type="entry name" value="NUDIX"/>
    <property type="match status" value="1"/>
</dbReference>
<name>A0ABY0CUW1_9DELT</name>
<dbReference type="Gene3D" id="3.90.79.10">
    <property type="entry name" value="Nucleoside Triphosphate Pyrophosphohydrolase"/>
    <property type="match status" value="1"/>
</dbReference>
<keyword evidence="9" id="KW-1185">Reference proteome</keyword>
<comment type="cofactor">
    <cofactor evidence="1">
        <name>Mn(2+)</name>
        <dbReference type="ChEBI" id="CHEBI:29035"/>
    </cofactor>
</comment>
<keyword evidence="6" id="KW-0464">Manganese</keyword>
<dbReference type="Pfam" id="PF00293">
    <property type="entry name" value="NUDIX"/>
    <property type="match status" value="1"/>
</dbReference>
<dbReference type="RefSeq" id="WP_127779900.1">
    <property type="nucleotide sequence ID" value="NZ_SADD01000003.1"/>
</dbReference>
<gene>
    <name evidence="8" type="ORF">EA187_07960</name>
</gene>
<feature type="domain" description="Nudix hydrolase" evidence="7">
    <location>
        <begin position="6"/>
        <end position="224"/>
    </location>
</feature>
<evidence type="ECO:0000259" key="7">
    <source>
        <dbReference type="PROSITE" id="PS51462"/>
    </source>
</evidence>
<comment type="caution">
    <text evidence="8">The sequence shown here is derived from an EMBL/GenBank/DDBJ whole genome shotgun (WGS) entry which is preliminary data.</text>
</comment>
<comment type="cofactor">
    <cofactor evidence="2">
        <name>Mg(2+)</name>
        <dbReference type="ChEBI" id="CHEBI:18420"/>
    </cofactor>
</comment>
<keyword evidence="5" id="KW-0460">Magnesium</keyword>
<dbReference type="PANTHER" id="PTHR12318:SF0">
    <property type="entry name" value="ACYL-COENZYME A DIPHOSPHATASE NUDT19"/>
    <property type="match status" value="1"/>
</dbReference>
<accession>A0ABY0CUW1</accession>
<organism evidence="8 9">
    <name type="scientific">Lujinxingia sediminis</name>
    <dbReference type="NCBI Taxonomy" id="2480984"/>
    <lineage>
        <taxon>Bacteria</taxon>
        <taxon>Deltaproteobacteria</taxon>
        <taxon>Bradymonadales</taxon>
        <taxon>Lujinxingiaceae</taxon>
        <taxon>Lujinxingia</taxon>
    </lineage>
</organism>
<evidence type="ECO:0000313" key="9">
    <source>
        <dbReference type="Proteomes" id="UP000282926"/>
    </source>
</evidence>
<dbReference type="InterPro" id="IPR039121">
    <property type="entry name" value="NUDT19"/>
</dbReference>
<keyword evidence="4" id="KW-0378">Hydrolase</keyword>
<dbReference type="SUPFAM" id="SSF55811">
    <property type="entry name" value="Nudix"/>
    <property type="match status" value="1"/>
</dbReference>
<evidence type="ECO:0000256" key="6">
    <source>
        <dbReference type="ARBA" id="ARBA00023211"/>
    </source>
</evidence>
<dbReference type="Proteomes" id="UP000282926">
    <property type="component" value="Unassembled WGS sequence"/>
</dbReference>
<dbReference type="InterPro" id="IPR015797">
    <property type="entry name" value="NUDIX_hydrolase-like_dom_sf"/>
</dbReference>
<dbReference type="InterPro" id="IPR000086">
    <property type="entry name" value="NUDIX_hydrolase_dom"/>
</dbReference>
<proteinExistence type="predicted"/>
<evidence type="ECO:0000256" key="2">
    <source>
        <dbReference type="ARBA" id="ARBA00001946"/>
    </source>
</evidence>
<evidence type="ECO:0000313" key="8">
    <source>
        <dbReference type="EMBL" id="RVU45691.1"/>
    </source>
</evidence>
<evidence type="ECO:0000256" key="4">
    <source>
        <dbReference type="ARBA" id="ARBA00022801"/>
    </source>
</evidence>
<dbReference type="PANTHER" id="PTHR12318">
    <property type="entry name" value="TESTOSTERONE-REGULATED PROTEIN RP2"/>
    <property type="match status" value="1"/>
</dbReference>
<evidence type="ECO:0000256" key="1">
    <source>
        <dbReference type="ARBA" id="ARBA00001936"/>
    </source>
</evidence>
<sequence>MDEAVKVRDAATVMLMRDGGSGLEVLLMRRHSGHAFMADRWVFPGGRVDARDGDAALKEAFSQPFEAAAGLAEDEDAARALTIAALREVFEETGVLLAQPEGTAGEDGPRLSAIFEADRERWQGWRQKLDEGSVSMVAFLDALKEACGRPVRLNASGLHYYARWITPGFESRRYDTRFFVARAPAGQAVRVDARELVESRWFGPEEAIVAYRRGEILLAPPTLCVLEDLQHFQKSGGVDALVAELEHASIDPILPQLLEDVPEGDEAVLLLPGDAAYREERVDVDVARCPPGRTLRERSGVTRVVRRSGLWWTERG</sequence>
<keyword evidence="3" id="KW-0479">Metal-binding</keyword>
<dbReference type="CDD" id="cd18870">
    <property type="entry name" value="NUDIX_AcylCoAdiphos_Nudt19"/>
    <property type="match status" value="1"/>
</dbReference>